<dbReference type="Proteomes" id="UP001224428">
    <property type="component" value="Unassembled WGS sequence"/>
</dbReference>
<dbReference type="RefSeq" id="WP_283827141.1">
    <property type="nucleotide sequence ID" value="NZ_JASDDP010000008.1"/>
</dbReference>
<evidence type="ECO:0000313" key="2">
    <source>
        <dbReference type="Proteomes" id="UP001224428"/>
    </source>
</evidence>
<keyword evidence="2" id="KW-1185">Reference proteome</keyword>
<protein>
    <recommendedName>
        <fullName evidence="3">Transposase</fullName>
    </recommendedName>
</protein>
<accession>A0AAJ1PQS1</accession>
<dbReference type="SUPFAM" id="SSF53098">
    <property type="entry name" value="Ribonuclease H-like"/>
    <property type="match status" value="1"/>
</dbReference>
<gene>
    <name evidence="1" type="ORF">QLQ80_00735</name>
</gene>
<organism evidence="1 2">
    <name type="scientific">Mycoplasma phocimorsus</name>
    <dbReference type="NCBI Taxonomy" id="3045839"/>
    <lineage>
        <taxon>Bacteria</taxon>
        <taxon>Bacillati</taxon>
        <taxon>Mycoplasmatota</taxon>
        <taxon>Mollicutes</taxon>
        <taxon>Mycoplasmataceae</taxon>
        <taxon>Mycoplasma</taxon>
    </lineage>
</organism>
<dbReference type="InterPro" id="IPR012337">
    <property type="entry name" value="RNaseH-like_sf"/>
</dbReference>
<name>A0AAJ1PQS1_9MOLU</name>
<proteinExistence type="predicted"/>
<dbReference type="AlphaFoldDB" id="A0AAJ1PQS1"/>
<evidence type="ECO:0000313" key="1">
    <source>
        <dbReference type="EMBL" id="MDJ1645617.1"/>
    </source>
</evidence>
<sequence>MSAIISYKTNNDLNFVLDNVNDLLKTTKNEKFIIHSDYGFQYTNKVYIDKIRNNNGEISLSRVGNSLDNHKIEY</sequence>
<reference evidence="1" key="1">
    <citation type="submission" date="2023-05" db="EMBL/GenBank/DDBJ databases">
        <title>Mycoplasma phocimorsus sp. nov., isolated from Scandinavian patients with seal finger or septic arthritis after contact with seals.</title>
        <authorList>
            <person name="Skafte-Holm A."/>
            <person name="Pedersen T.R."/>
            <person name="Froelund M."/>
            <person name="Stegger M."/>
            <person name="Qvortrup K."/>
            <person name="Michaels D.L."/>
            <person name="Brown D.R."/>
            <person name="Jensen J.S."/>
        </authorList>
    </citation>
    <scope>NUCLEOTIDE SEQUENCE</scope>
    <source>
        <strain evidence="1">M5725</strain>
    </source>
</reference>
<evidence type="ECO:0008006" key="3">
    <source>
        <dbReference type="Google" id="ProtNLM"/>
    </source>
</evidence>
<comment type="caution">
    <text evidence="1">The sequence shown here is derived from an EMBL/GenBank/DDBJ whole genome shotgun (WGS) entry which is preliminary data.</text>
</comment>
<dbReference type="EMBL" id="JASDDP010000008">
    <property type="protein sequence ID" value="MDJ1645617.1"/>
    <property type="molecule type" value="Genomic_DNA"/>
</dbReference>